<comment type="caution">
    <text evidence="2">The sequence shown here is derived from an EMBL/GenBank/DDBJ whole genome shotgun (WGS) entry which is preliminary data.</text>
</comment>
<dbReference type="PANTHER" id="PTHR34504">
    <property type="entry name" value="ANTITOXIN HICB"/>
    <property type="match status" value="1"/>
</dbReference>
<accession>A0ABN9Z2C0</accession>
<dbReference type="InterPro" id="IPR031807">
    <property type="entry name" value="HicB-like"/>
</dbReference>
<dbReference type="SUPFAM" id="SSF143100">
    <property type="entry name" value="TTHA1013/TTHA0281-like"/>
    <property type="match status" value="1"/>
</dbReference>
<keyword evidence="3" id="KW-1185">Reference proteome</keyword>
<gene>
    <name evidence="2" type="ORF">R82641_BJNNKPBH_01282</name>
</gene>
<protein>
    <submittedName>
        <fullName evidence="2">Antitoxin component HicB of the HicAB toxin-antitoxin system (HicB)</fullName>
    </submittedName>
</protein>
<dbReference type="RefSeq" id="WP_288847002.1">
    <property type="nucleotide sequence ID" value="NZ_CAUZLJ010000001.1"/>
</dbReference>
<name>A0ABN9Z2C0_9LACO</name>
<sequence length="76" mass="8427">MDKEIEFVMNYSVVSHQEDDMFWASVPDVSSAFTIGATVEEILVKIKEAIELALSTTLVVPEPTKFSEVDAEDGFV</sequence>
<dbReference type="EMBL" id="CAUZLY010000010">
    <property type="protein sequence ID" value="CAK1251502.1"/>
    <property type="molecule type" value="Genomic_DNA"/>
</dbReference>
<dbReference type="InterPro" id="IPR051404">
    <property type="entry name" value="TA_system_antitoxin"/>
</dbReference>
<dbReference type="InterPro" id="IPR035069">
    <property type="entry name" value="TTHA1013/TTHA0281-like"/>
</dbReference>
<dbReference type="PANTHER" id="PTHR34504:SF2">
    <property type="entry name" value="UPF0150 PROTEIN SSL0259"/>
    <property type="match status" value="1"/>
</dbReference>
<dbReference type="Gene3D" id="3.30.160.250">
    <property type="match status" value="1"/>
</dbReference>
<feature type="domain" description="HicB-like antitoxin of toxin-antitoxin system" evidence="1">
    <location>
        <begin position="13"/>
        <end position="71"/>
    </location>
</feature>
<organism evidence="2 3">
    <name type="scientific">Fructobacillus cardui</name>
    <dbReference type="NCBI Taxonomy" id="2893170"/>
    <lineage>
        <taxon>Bacteria</taxon>
        <taxon>Bacillati</taxon>
        <taxon>Bacillota</taxon>
        <taxon>Bacilli</taxon>
        <taxon>Lactobacillales</taxon>
        <taxon>Lactobacillaceae</taxon>
        <taxon>Fructobacillus</taxon>
    </lineage>
</organism>
<reference evidence="2 3" key="1">
    <citation type="submission" date="2023-10" db="EMBL/GenBank/DDBJ databases">
        <authorList>
            <person name="Botero Cardona J."/>
        </authorList>
    </citation>
    <scope>NUCLEOTIDE SEQUENCE [LARGE SCALE GENOMIC DNA]</scope>
    <source>
        <strain evidence="2 3">R-82641</strain>
    </source>
</reference>
<evidence type="ECO:0000259" key="1">
    <source>
        <dbReference type="Pfam" id="PF15919"/>
    </source>
</evidence>
<dbReference type="Pfam" id="PF15919">
    <property type="entry name" value="HicB_lk_antitox"/>
    <property type="match status" value="1"/>
</dbReference>
<evidence type="ECO:0000313" key="3">
    <source>
        <dbReference type="Proteomes" id="UP001314200"/>
    </source>
</evidence>
<dbReference type="Proteomes" id="UP001314200">
    <property type="component" value="Unassembled WGS sequence"/>
</dbReference>
<proteinExistence type="predicted"/>
<evidence type="ECO:0000313" key="2">
    <source>
        <dbReference type="EMBL" id="CAK1251502.1"/>
    </source>
</evidence>